<dbReference type="OrthoDB" id="5244966at2"/>
<dbReference type="AlphaFoldDB" id="A0A2T4UBU2"/>
<evidence type="ECO:0000313" key="1">
    <source>
        <dbReference type="EMBL" id="PTL54353.1"/>
    </source>
</evidence>
<sequence length="59" mass="6519">MAIHLTPTELARETGLSRRDVIEKCVELGVPIFQGRIDKTLFMASLHQQSAERPTPASA</sequence>
<gene>
    <name evidence="1" type="ORF">C7Y72_21705</name>
</gene>
<dbReference type="RefSeq" id="WP_107571295.1">
    <property type="nucleotide sequence ID" value="NZ_PYYB01000005.1"/>
</dbReference>
<accession>A0A2T4UBU2</accession>
<protein>
    <recommendedName>
        <fullName evidence="3">DNA-binding protein</fullName>
    </recommendedName>
</protein>
<evidence type="ECO:0008006" key="3">
    <source>
        <dbReference type="Google" id="ProtNLM"/>
    </source>
</evidence>
<proteinExistence type="predicted"/>
<dbReference type="EMBL" id="PYYB01000005">
    <property type="protein sequence ID" value="PTL54353.1"/>
    <property type="molecule type" value="Genomic_DNA"/>
</dbReference>
<comment type="caution">
    <text evidence="1">The sequence shown here is derived from an EMBL/GenBank/DDBJ whole genome shotgun (WGS) entry which is preliminary data.</text>
</comment>
<organism evidence="1 2">
    <name type="scientific">Paraconexibacter algicola</name>
    <dbReference type="NCBI Taxonomy" id="2133960"/>
    <lineage>
        <taxon>Bacteria</taxon>
        <taxon>Bacillati</taxon>
        <taxon>Actinomycetota</taxon>
        <taxon>Thermoleophilia</taxon>
        <taxon>Solirubrobacterales</taxon>
        <taxon>Paraconexibacteraceae</taxon>
        <taxon>Paraconexibacter</taxon>
    </lineage>
</organism>
<reference evidence="1 2" key="1">
    <citation type="submission" date="2018-03" db="EMBL/GenBank/DDBJ databases">
        <title>Aquarubrobacter algicola gen. nov., sp. nov., a novel actinobacterium isolated from shallow eutrophic lake during the end of cyanobacterial harmful algal blooms.</title>
        <authorList>
            <person name="Chun S.J."/>
        </authorList>
    </citation>
    <scope>NUCLEOTIDE SEQUENCE [LARGE SCALE GENOMIC DNA]</scope>
    <source>
        <strain evidence="1 2">Seoho-28</strain>
    </source>
</reference>
<dbReference type="Proteomes" id="UP000240739">
    <property type="component" value="Unassembled WGS sequence"/>
</dbReference>
<keyword evidence="2" id="KW-1185">Reference proteome</keyword>
<name>A0A2T4UBU2_9ACTN</name>
<evidence type="ECO:0000313" key="2">
    <source>
        <dbReference type="Proteomes" id="UP000240739"/>
    </source>
</evidence>